<keyword evidence="2" id="KW-0472">Membrane</keyword>
<gene>
    <name evidence="4" type="ORF">ABL78_0613</name>
</gene>
<evidence type="ECO:0000256" key="2">
    <source>
        <dbReference type="SAM" id="Phobius"/>
    </source>
</evidence>
<dbReference type="PANTHER" id="PTHR35613:SF2">
    <property type="entry name" value="C-TYPE LECTIN DOMAIN-CONTAINING PROTEIN"/>
    <property type="match status" value="1"/>
</dbReference>
<protein>
    <submittedName>
        <fullName evidence="4">Uncharacterized protein</fullName>
    </submittedName>
</protein>
<evidence type="ECO:0000256" key="1">
    <source>
        <dbReference type="SAM" id="MobiDB-lite"/>
    </source>
</evidence>
<proteinExistence type="predicted"/>
<dbReference type="EMBL" id="LJSK01000008">
    <property type="protein sequence ID" value="KPI90231.1"/>
    <property type="molecule type" value="Genomic_DNA"/>
</dbReference>
<evidence type="ECO:0000256" key="3">
    <source>
        <dbReference type="SAM" id="SignalP"/>
    </source>
</evidence>
<dbReference type="PANTHER" id="PTHR35613">
    <property type="entry name" value="C-TYPE LECTIN DOMAIN-CONTAINING PROTEIN"/>
    <property type="match status" value="1"/>
</dbReference>
<dbReference type="AlphaFoldDB" id="A0A0N1I9Y8"/>
<dbReference type="OrthoDB" id="273183at2759"/>
<keyword evidence="5" id="KW-1185">Reference proteome</keyword>
<feature type="signal peptide" evidence="3">
    <location>
        <begin position="1"/>
        <end position="28"/>
    </location>
</feature>
<organism evidence="4 5">
    <name type="scientific">Leptomonas seymouri</name>
    <dbReference type="NCBI Taxonomy" id="5684"/>
    <lineage>
        <taxon>Eukaryota</taxon>
        <taxon>Discoba</taxon>
        <taxon>Euglenozoa</taxon>
        <taxon>Kinetoplastea</taxon>
        <taxon>Metakinetoplastina</taxon>
        <taxon>Trypanosomatida</taxon>
        <taxon>Trypanosomatidae</taxon>
        <taxon>Leishmaniinae</taxon>
        <taxon>Leptomonas</taxon>
    </lineage>
</organism>
<feature type="region of interest" description="Disordered" evidence="1">
    <location>
        <begin position="314"/>
        <end position="341"/>
    </location>
</feature>
<feature type="chain" id="PRO_5005873789" evidence="3">
    <location>
        <begin position="29"/>
        <end position="391"/>
    </location>
</feature>
<accession>A0A0N1I9Y8</accession>
<feature type="region of interest" description="Disordered" evidence="1">
    <location>
        <begin position="371"/>
        <end position="391"/>
    </location>
</feature>
<comment type="caution">
    <text evidence="4">The sequence shown here is derived from an EMBL/GenBank/DDBJ whole genome shotgun (WGS) entry which is preliminary data.</text>
</comment>
<evidence type="ECO:0000313" key="4">
    <source>
        <dbReference type="EMBL" id="KPI90231.1"/>
    </source>
</evidence>
<dbReference type="OMA" id="RINYNTP"/>
<dbReference type="VEuPathDB" id="TriTrypDB:Lsey_0008_0180"/>
<dbReference type="Proteomes" id="UP000038009">
    <property type="component" value="Unassembled WGS sequence"/>
</dbReference>
<keyword evidence="2" id="KW-1133">Transmembrane helix</keyword>
<reference evidence="4 5" key="1">
    <citation type="journal article" date="2015" name="PLoS Pathog.">
        <title>Leptomonas seymouri: Adaptations to the Dixenous Life Cycle Analyzed by Genome Sequencing, Transcriptome Profiling and Co-infection with Leishmania donovani.</title>
        <authorList>
            <person name="Kraeva N."/>
            <person name="Butenko A."/>
            <person name="Hlavacova J."/>
            <person name="Kostygov A."/>
            <person name="Myskova J."/>
            <person name="Grybchuk D."/>
            <person name="Lestinova T."/>
            <person name="Votypka J."/>
            <person name="Volf P."/>
            <person name="Opperdoes F."/>
            <person name="Flegontov P."/>
            <person name="Lukes J."/>
            <person name="Yurchenko V."/>
        </authorList>
    </citation>
    <scope>NUCLEOTIDE SEQUENCE [LARGE SCALE GENOMIC DNA]</scope>
    <source>
        <strain evidence="4 5">ATCC 30220</strain>
    </source>
</reference>
<feature type="transmembrane region" description="Helical" evidence="2">
    <location>
        <begin position="267"/>
        <end position="291"/>
    </location>
</feature>
<evidence type="ECO:0000313" key="5">
    <source>
        <dbReference type="Proteomes" id="UP000038009"/>
    </source>
</evidence>
<keyword evidence="3" id="KW-0732">Signal</keyword>
<name>A0A0N1I9Y8_LEPSE</name>
<sequence>MKPQRSLRLLWGTCLVLAFFTCSVVVSAQIEPPINVYYNVAAEVVYTDNNIARSFASAQAQCMESGFNLFSSESARRIQRVWLLATRTISNPVDYSTYTSLSARKTATNTRCTYTNTPFRPPNSLEPNPFFCTFTIQWGLFSRHIMQGDYGNQPGLNIYQCVFPTFLNSNIRCGSFLPWTSGLRWDTGVTNPNGQNYTLITTNQALTQATLVNIGPVAPADFYRPVSKFLTACEAQISVAYPPQTFNATQPSFLLGYKELTWVQRHWWVLFTIIAAIILIVLFMILIFCCVTSAPPKVGPPIAPMVLRERNGPAYVNASDDDSTPKTRDLGAGSMRPGGNSSYGFGLRQGSGMLPAVDPEDMMQATPSIYSQEDILQTAEGDSVMSQDDRS</sequence>
<keyword evidence="2" id="KW-0812">Transmembrane</keyword>